<dbReference type="AlphaFoldDB" id="A0A166D713"/>
<sequence>MSLLLENGARRTCSQRTESMVRTLFRITKTRRPGLAVRVLLEHGVIVDYSEEDESCSGADEDTEEQDDEVDSSADIEGDHNGTGNGSEHE</sequence>
<name>A0A166D713_9AGAM</name>
<feature type="compositionally biased region" description="Gly residues" evidence="1">
    <location>
        <begin position="81"/>
        <end position="90"/>
    </location>
</feature>
<keyword evidence="3" id="KW-1185">Reference proteome</keyword>
<proteinExistence type="predicted"/>
<dbReference type="EMBL" id="KV417618">
    <property type="protein sequence ID" value="KZP14389.1"/>
    <property type="molecule type" value="Genomic_DNA"/>
</dbReference>
<feature type="compositionally biased region" description="Acidic residues" evidence="1">
    <location>
        <begin position="50"/>
        <end position="76"/>
    </location>
</feature>
<dbReference type="Proteomes" id="UP000076532">
    <property type="component" value="Unassembled WGS sequence"/>
</dbReference>
<evidence type="ECO:0000256" key="1">
    <source>
        <dbReference type="SAM" id="MobiDB-lite"/>
    </source>
</evidence>
<accession>A0A166D713</accession>
<gene>
    <name evidence="2" type="ORF">FIBSPDRAFT_868352</name>
</gene>
<protein>
    <submittedName>
        <fullName evidence="2">Uncharacterized protein</fullName>
    </submittedName>
</protein>
<evidence type="ECO:0000313" key="3">
    <source>
        <dbReference type="Proteomes" id="UP000076532"/>
    </source>
</evidence>
<evidence type="ECO:0000313" key="2">
    <source>
        <dbReference type="EMBL" id="KZP14389.1"/>
    </source>
</evidence>
<organism evidence="2 3">
    <name type="scientific">Athelia psychrophila</name>
    <dbReference type="NCBI Taxonomy" id="1759441"/>
    <lineage>
        <taxon>Eukaryota</taxon>
        <taxon>Fungi</taxon>
        <taxon>Dikarya</taxon>
        <taxon>Basidiomycota</taxon>
        <taxon>Agaricomycotina</taxon>
        <taxon>Agaricomycetes</taxon>
        <taxon>Agaricomycetidae</taxon>
        <taxon>Atheliales</taxon>
        <taxon>Atheliaceae</taxon>
        <taxon>Athelia</taxon>
    </lineage>
</organism>
<feature type="region of interest" description="Disordered" evidence="1">
    <location>
        <begin position="50"/>
        <end position="90"/>
    </location>
</feature>
<reference evidence="2 3" key="1">
    <citation type="journal article" date="2016" name="Mol. Biol. Evol.">
        <title>Comparative Genomics of Early-Diverging Mushroom-Forming Fungi Provides Insights into the Origins of Lignocellulose Decay Capabilities.</title>
        <authorList>
            <person name="Nagy L.G."/>
            <person name="Riley R."/>
            <person name="Tritt A."/>
            <person name="Adam C."/>
            <person name="Daum C."/>
            <person name="Floudas D."/>
            <person name="Sun H."/>
            <person name="Yadav J.S."/>
            <person name="Pangilinan J."/>
            <person name="Larsson K.H."/>
            <person name="Matsuura K."/>
            <person name="Barry K."/>
            <person name="Labutti K."/>
            <person name="Kuo R."/>
            <person name="Ohm R.A."/>
            <person name="Bhattacharya S.S."/>
            <person name="Shirouzu T."/>
            <person name="Yoshinaga Y."/>
            <person name="Martin F.M."/>
            <person name="Grigoriev I.V."/>
            <person name="Hibbett D.S."/>
        </authorList>
    </citation>
    <scope>NUCLEOTIDE SEQUENCE [LARGE SCALE GENOMIC DNA]</scope>
    <source>
        <strain evidence="2 3">CBS 109695</strain>
    </source>
</reference>